<protein>
    <submittedName>
        <fullName evidence="2">Uncharacterized protein</fullName>
    </submittedName>
</protein>
<dbReference type="EMBL" id="JANPWB010000010">
    <property type="protein sequence ID" value="KAJ1144472.1"/>
    <property type="molecule type" value="Genomic_DNA"/>
</dbReference>
<comment type="caution">
    <text evidence="2">The sequence shown here is derived from an EMBL/GenBank/DDBJ whole genome shotgun (WGS) entry which is preliminary data.</text>
</comment>
<feature type="region of interest" description="Disordered" evidence="1">
    <location>
        <begin position="35"/>
        <end position="54"/>
    </location>
</feature>
<keyword evidence="3" id="KW-1185">Reference proteome</keyword>
<proteinExistence type="predicted"/>
<dbReference type="Proteomes" id="UP001066276">
    <property type="component" value="Chromosome 6"/>
</dbReference>
<evidence type="ECO:0000313" key="2">
    <source>
        <dbReference type="EMBL" id="KAJ1144472.1"/>
    </source>
</evidence>
<evidence type="ECO:0000313" key="3">
    <source>
        <dbReference type="Proteomes" id="UP001066276"/>
    </source>
</evidence>
<accession>A0AAV7QY95</accession>
<sequence>MGRRSVLGGEPRARARLVLSRSRGSLINALIRRGPLKGSGAQSPWPPEPAGATRRHEWESLITRNHLWRRG</sequence>
<dbReference type="AlphaFoldDB" id="A0AAV7QY95"/>
<name>A0AAV7QY95_PLEWA</name>
<organism evidence="2 3">
    <name type="scientific">Pleurodeles waltl</name>
    <name type="common">Iberian ribbed newt</name>
    <dbReference type="NCBI Taxonomy" id="8319"/>
    <lineage>
        <taxon>Eukaryota</taxon>
        <taxon>Metazoa</taxon>
        <taxon>Chordata</taxon>
        <taxon>Craniata</taxon>
        <taxon>Vertebrata</taxon>
        <taxon>Euteleostomi</taxon>
        <taxon>Amphibia</taxon>
        <taxon>Batrachia</taxon>
        <taxon>Caudata</taxon>
        <taxon>Salamandroidea</taxon>
        <taxon>Salamandridae</taxon>
        <taxon>Pleurodelinae</taxon>
        <taxon>Pleurodeles</taxon>
    </lineage>
</organism>
<gene>
    <name evidence="2" type="ORF">NDU88_010770</name>
</gene>
<reference evidence="2" key="1">
    <citation type="journal article" date="2022" name="bioRxiv">
        <title>Sequencing and chromosome-scale assembly of the giantPleurodeles waltlgenome.</title>
        <authorList>
            <person name="Brown T."/>
            <person name="Elewa A."/>
            <person name="Iarovenko S."/>
            <person name="Subramanian E."/>
            <person name="Araus A.J."/>
            <person name="Petzold A."/>
            <person name="Susuki M."/>
            <person name="Suzuki K.-i.T."/>
            <person name="Hayashi T."/>
            <person name="Toyoda A."/>
            <person name="Oliveira C."/>
            <person name="Osipova E."/>
            <person name="Leigh N.D."/>
            <person name="Simon A."/>
            <person name="Yun M.H."/>
        </authorList>
    </citation>
    <scope>NUCLEOTIDE SEQUENCE</scope>
    <source>
        <strain evidence="2">20211129_DDA</strain>
        <tissue evidence="2">Liver</tissue>
    </source>
</reference>
<evidence type="ECO:0000256" key="1">
    <source>
        <dbReference type="SAM" id="MobiDB-lite"/>
    </source>
</evidence>